<dbReference type="SUPFAM" id="SSF52794">
    <property type="entry name" value="PTS system IIB component-like"/>
    <property type="match status" value="1"/>
</dbReference>
<dbReference type="Gene3D" id="3.40.50.2300">
    <property type="match status" value="1"/>
</dbReference>
<dbReference type="InterPro" id="IPR011608">
    <property type="entry name" value="PRD"/>
</dbReference>
<accession>A0A090ZSJ8</accession>
<dbReference type="AlphaFoldDB" id="A0A090ZSJ8"/>
<dbReference type="PANTHER" id="PTHR30185">
    <property type="entry name" value="CRYPTIC BETA-GLUCOSIDE BGL OPERON ANTITERMINATOR"/>
    <property type="match status" value="1"/>
</dbReference>
<evidence type="ECO:0000256" key="1">
    <source>
        <dbReference type="ARBA" id="ARBA00022679"/>
    </source>
</evidence>
<evidence type="ECO:0000259" key="5">
    <source>
        <dbReference type="PROSITE" id="PS51099"/>
    </source>
</evidence>
<evidence type="ECO:0000256" key="2">
    <source>
        <dbReference type="ARBA" id="ARBA00022737"/>
    </source>
</evidence>
<dbReference type="HOGENOM" id="CLU_1426736_0_0_9"/>
<dbReference type="CDD" id="cd05568">
    <property type="entry name" value="PTS_IIB_bgl_like"/>
    <property type="match status" value="1"/>
</dbReference>
<organism evidence="7 8">
    <name type="scientific">Paenibacillus macerans</name>
    <name type="common">Bacillus macerans</name>
    <dbReference type="NCBI Taxonomy" id="44252"/>
    <lineage>
        <taxon>Bacteria</taxon>
        <taxon>Bacillati</taxon>
        <taxon>Bacillota</taxon>
        <taxon>Bacilli</taxon>
        <taxon>Bacillales</taxon>
        <taxon>Paenibacillaceae</taxon>
        <taxon>Paenibacillus</taxon>
    </lineage>
</organism>
<dbReference type="GeneID" id="77009754"/>
<evidence type="ECO:0000256" key="3">
    <source>
        <dbReference type="ARBA" id="ARBA00023015"/>
    </source>
</evidence>
<name>A0A090ZSJ8_PAEMA</name>
<dbReference type="PROSITE" id="PS51372">
    <property type="entry name" value="PRD_2"/>
    <property type="match status" value="1"/>
</dbReference>
<dbReference type="Pfam" id="PF00874">
    <property type="entry name" value="PRD"/>
    <property type="match status" value="1"/>
</dbReference>
<feature type="domain" description="PTS EIIB type-2" evidence="5">
    <location>
        <begin position="136"/>
        <end position="190"/>
    </location>
</feature>
<keyword evidence="4" id="KW-0804">Transcription</keyword>
<keyword evidence="2" id="KW-0677">Repeat</keyword>
<proteinExistence type="predicted"/>
<comment type="caution">
    <text evidence="7">The sequence shown here is derived from an EMBL/GenBank/DDBJ whole genome shotgun (WGS) entry which is preliminary data.</text>
</comment>
<keyword evidence="1" id="KW-0808">Transferase</keyword>
<reference evidence="7 8" key="1">
    <citation type="submission" date="2014-04" db="EMBL/GenBank/DDBJ databases">
        <authorList>
            <person name="Bishop-Lilly K.A."/>
            <person name="Broomall S.M."/>
            <person name="Chain P.S."/>
            <person name="Chertkov O."/>
            <person name="Coyne S.R."/>
            <person name="Daligault H.E."/>
            <person name="Davenport K.W."/>
            <person name="Erkkila T."/>
            <person name="Frey K.G."/>
            <person name="Gibbons H.S."/>
            <person name="Gu W."/>
            <person name="Jaissle J."/>
            <person name="Johnson S.L."/>
            <person name="Koroleva G.I."/>
            <person name="Ladner J.T."/>
            <person name="Lo C.-C."/>
            <person name="Minogue T.D."/>
            <person name="Munk C."/>
            <person name="Palacios G.F."/>
            <person name="Redden C.L."/>
            <person name="Rosenzweig C.N."/>
            <person name="Scholz M.B."/>
            <person name="Teshima H."/>
            <person name="Xu Y."/>
        </authorList>
    </citation>
    <scope>NUCLEOTIDE SEQUENCE [LARGE SCALE GENOMIC DNA]</scope>
    <source>
        <strain evidence="7 8">8244</strain>
    </source>
</reference>
<gene>
    <name evidence="7" type="ORF">DJ90_4635</name>
</gene>
<evidence type="ECO:0000256" key="4">
    <source>
        <dbReference type="ARBA" id="ARBA00023163"/>
    </source>
</evidence>
<dbReference type="Gene3D" id="1.10.1790.10">
    <property type="entry name" value="PRD domain"/>
    <property type="match status" value="1"/>
</dbReference>
<sequence length="190" mass="21674">MADWIAVEYAISLPQDEVEYLALHLSGKTIAQHIGDEEKAELRSGMSRILQRLDEEFLTGFNRDEELREALLMHMFPLVEDVYSEYANVFVISFRFAGIIEEKYGFKISRDEAGYVALHFATHLERMKQQRLEQFRRIAVVCSSGGGSAHLIRLKLESIFPKASVITASITELDKLQDQPLDLILTTIPL</sequence>
<dbReference type="InterPro" id="IPR036634">
    <property type="entry name" value="PRD_sf"/>
</dbReference>
<evidence type="ECO:0000259" key="6">
    <source>
        <dbReference type="PROSITE" id="PS51372"/>
    </source>
</evidence>
<evidence type="ECO:0000313" key="7">
    <source>
        <dbReference type="EMBL" id="KFN07066.1"/>
    </source>
</evidence>
<dbReference type="GO" id="GO:0006355">
    <property type="term" value="P:regulation of DNA-templated transcription"/>
    <property type="evidence" value="ECO:0007669"/>
    <property type="project" value="InterPro"/>
</dbReference>
<dbReference type="SUPFAM" id="SSF63520">
    <property type="entry name" value="PTS-regulatory domain, PRD"/>
    <property type="match status" value="1"/>
</dbReference>
<protein>
    <submittedName>
        <fullName evidence="7">PRD domain protein</fullName>
    </submittedName>
</protein>
<keyword evidence="8" id="KW-1185">Reference proteome</keyword>
<evidence type="ECO:0000313" key="8">
    <source>
        <dbReference type="Proteomes" id="UP000029278"/>
    </source>
</evidence>
<dbReference type="Proteomes" id="UP000029278">
    <property type="component" value="Unassembled WGS sequence"/>
</dbReference>
<dbReference type="PROSITE" id="PS51099">
    <property type="entry name" value="PTS_EIIB_TYPE_2"/>
    <property type="match status" value="1"/>
</dbReference>
<dbReference type="OrthoDB" id="3175596at2"/>
<dbReference type="EMBL" id="JMQA01000036">
    <property type="protein sequence ID" value="KFN07066.1"/>
    <property type="molecule type" value="Genomic_DNA"/>
</dbReference>
<dbReference type="InterPro" id="IPR036095">
    <property type="entry name" value="PTS_EIIB-like_sf"/>
</dbReference>
<dbReference type="InterPro" id="IPR013011">
    <property type="entry name" value="PTS_EIIB_2"/>
</dbReference>
<dbReference type="GO" id="GO:0009401">
    <property type="term" value="P:phosphoenolpyruvate-dependent sugar phosphotransferase system"/>
    <property type="evidence" value="ECO:0007669"/>
    <property type="project" value="InterPro"/>
</dbReference>
<feature type="domain" description="PRD" evidence="6">
    <location>
        <begin position="5"/>
        <end position="130"/>
    </location>
</feature>
<keyword evidence="3" id="KW-0805">Transcription regulation</keyword>
<dbReference type="PANTHER" id="PTHR30185:SF18">
    <property type="entry name" value="TRANSCRIPTIONAL REGULATOR MTLR"/>
    <property type="match status" value="1"/>
</dbReference>
<dbReference type="InterPro" id="IPR050661">
    <property type="entry name" value="BglG_antiterminators"/>
</dbReference>
<dbReference type="STRING" id="44252.DJ90_4635"/>
<dbReference type="RefSeq" id="WP_036626453.1">
    <property type="nucleotide sequence ID" value="NZ_JAKOBR010000066.1"/>
</dbReference>
<dbReference type="GO" id="GO:0008982">
    <property type="term" value="F:protein-N(PI)-phosphohistidine-sugar phosphotransferase activity"/>
    <property type="evidence" value="ECO:0007669"/>
    <property type="project" value="InterPro"/>
</dbReference>
<dbReference type="PATRIC" id="fig|44252.3.peg.4023"/>